<sequence>MSKQPKQPSPPKTPTPSELKVGAQLRATITGLSARGEGSVAVGERTLLVPGLIPGDTARVLVEALARFHPRAHGRALERLEPSPDRREPPCPRHLARANAARSEGEPRAECSGCPLMIAAVPAQRAAKLARMRSELGLPVEAFEGGAELGYRWSSKRSVAGRSGALVFGSPVGGPSARRKPKKPSKGLWLADMRGCLVDHPRIVAAFEATRLLANALAIEAWRDDDEGGSGDLRHLWAKTDGERVLLTLVTGTDDSRAARELGPALLEQGAVAGVAWSVQGERSNALRGSSAQTLGGLDELAFEVLGVPLRVGALGFLQPNPEVAAKAYVELVRGETNQPDQPDQSLALDLYAGAGVTTGLLRRRFAEVRPCESHPESAAALGVPAQTAEQFLATRLEGNRPPPALVIANPPRAGLGEAVCAQLLSLDAPRLHIMSCNPDTLAADLDRLAPGYVLDTLRAYDTLPQTPHVELVARLRRRAPEPTP</sequence>
<dbReference type="PANTHER" id="PTHR11061:SF30">
    <property type="entry name" value="TRNA (URACIL(54)-C(5))-METHYLTRANSFERASE"/>
    <property type="match status" value="1"/>
</dbReference>
<dbReference type="GO" id="GO:0070475">
    <property type="term" value="P:rRNA base methylation"/>
    <property type="evidence" value="ECO:0007669"/>
    <property type="project" value="TreeGrafter"/>
</dbReference>
<dbReference type="SUPFAM" id="SSF53335">
    <property type="entry name" value="S-adenosyl-L-methionine-dependent methyltransferases"/>
    <property type="match status" value="1"/>
</dbReference>
<proteinExistence type="inferred from homology"/>
<dbReference type="Pfam" id="PF05958">
    <property type="entry name" value="tRNA_U5-meth_tr"/>
    <property type="match status" value="1"/>
</dbReference>
<dbReference type="InterPro" id="IPR010280">
    <property type="entry name" value="U5_MeTrfase_fam"/>
</dbReference>
<dbReference type="STRING" id="391625.PPSIR1_36232"/>
<dbReference type="InterPro" id="IPR012340">
    <property type="entry name" value="NA-bd_OB-fold"/>
</dbReference>
<dbReference type="eggNOG" id="COG2265">
    <property type="taxonomic scope" value="Bacteria"/>
</dbReference>
<evidence type="ECO:0000256" key="3">
    <source>
        <dbReference type="ARBA" id="ARBA00022691"/>
    </source>
</evidence>
<evidence type="ECO:0000256" key="5">
    <source>
        <dbReference type="SAM" id="MobiDB-lite"/>
    </source>
</evidence>
<feature type="compositionally biased region" description="Basic and acidic residues" evidence="5">
    <location>
        <begin position="76"/>
        <end position="91"/>
    </location>
</feature>
<evidence type="ECO:0000256" key="4">
    <source>
        <dbReference type="PROSITE-ProRule" id="PRU01024"/>
    </source>
</evidence>
<organism evidence="6 7">
    <name type="scientific">Plesiocystis pacifica SIR-1</name>
    <dbReference type="NCBI Taxonomy" id="391625"/>
    <lineage>
        <taxon>Bacteria</taxon>
        <taxon>Pseudomonadati</taxon>
        <taxon>Myxococcota</taxon>
        <taxon>Polyangia</taxon>
        <taxon>Nannocystales</taxon>
        <taxon>Nannocystaceae</taxon>
        <taxon>Plesiocystis</taxon>
    </lineage>
</organism>
<comment type="caution">
    <text evidence="6">The sequence shown here is derived from an EMBL/GenBank/DDBJ whole genome shotgun (WGS) entry which is preliminary data.</text>
</comment>
<dbReference type="OrthoDB" id="9804590at2"/>
<dbReference type="EMBL" id="ABCS01000012">
    <property type="protein sequence ID" value="EDM80215.1"/>
    <property type="molecule type" value="Genomic_DNA"/>
</dbReference>
<evidence type="ECO:0000313" key="7">
    <source>
        <dbReference type="Proteomes" id="UP000005801"/>
    </source>
</evidence>
<dbReference type="Gene3D" id="2.40.50.1070">
    <property type="match status" value="1"/>
</dbReference>
<gene>
    <name evidence="6" type="ORF">PPSIR1_36232</name>
</gene>
<feature type="binding site" evidence="4">
    <location>
        <position position="352"/>
    </location>
    <ligand>
        <name>S-adenosyl-L-methionine</name>
        <dbReference type="ChEBI" id="CHEBI:59789"/>
    </ligand>
</feature>
<feature type="region of interest" description="Disordered" evidence="5">
    <location>
        <begin position="1"/>
        <end position="21"/>
    </location>
</feature>
<comment type="similarity">
    <text evidence="4">Belongs to the class I-like SAM-binding methyltransferase superfamily. RNA M5U methyltransferase family.</text>
</comment>
<keyword evidence="3 4" id="KW-0949">S-adenosyl-L-methionine</keyword>
<feature type="binding site" evidence="4">
    <location>
        <position position="319"/>
    </location>
    <ligand>
        <name>S-adenosyl-L-methionine</name>
        <dbReference type="ChEBI" id="CHEBI:59789"/>
    </ligand>
</feature>
<accession>A6G1F1</accession>
<evidence type="ECO:0000256" key="2">
    <source>
        <dbReference type="ARBA" id="ARBA00022679"/>
    </source>
</evidence>
<keyword evidence="7" id="KW-1185">Reference proteome</keyword>
<dbReference type="GO" id="GO:0070041">
    <property type="term" value="F:rRNA (uridine-C5-)-methyltransferase activity"/>
    <property type="evidence" value="ECO:0007669"/>
    <property type="project" value="TreeGrafter"/>
</dbReference>
<dbReference type="RefSeq" id="WP_006970550.1">
    <property type="nucleotide sequence ID" value="NZ_ABCS01000012.1"/>
</dbReference>
<dbReference type="InterPro" id="IPR029063">
    <property type="entry name" value="SAM-dependent_MTases_sf"/>
</dbReference>
<evidence type="ECO:0000256" key="1">
    <source>
        <dbReference type="ARBA" id="ARBA00022603"/>
    </source>
</evidence>
<feature type="binding site" evidence="4">
    <location>
        <position position="373"/>
    </location>
    <ligand>
        <name>S-adenosyl-L-methionine</name>
        <dbReference type="ChEBI" id="CHEBI:59789"/>
    </ligand>
</feature>
<dbReference type="AlphaFoldDB" id="A6G1F1"/>
<dbReference type="PANTHER" id="PTHR11061">
    <property type="entry name" value="RNA M5U METHYLTRANSFERASE"/>
    <property type="match status" value="1"/>
</dbReference>
<feature type="binding site" evidence="4">
    <location>
        <position position="410"/>
    </location>
    <ligand>
        <name>S-adenosyl-L-methionine</name>
        <dbReference type="ChEBI" id="CHEBI:59789"/>
    </ligand>
</feature>
<reference evidence="6 7" key="1">
    <citation type="submission" date="2007-06" db="EMBL/GenBank/DDBJ databases">
        <authorList>
            <person name="Shimkets L."/>
            <person name="Ferriera S."/>
            <person name="Johnson J."/>
            <person name="Kravitz S."/>
            <person name="Beeson K."/>
            <person name="Sutton G."/>
            <person name="Rogers Y.-H."/>
            <person name="Friedman R."/>
            <person name="Frazier M."/>
            <person name="Venter J.C."/>
        </authorList>
    </citation>
    <scope>NUCLEOTIDE SEQUENCE [LARGE SCALE GENOMIC DNA]</scope>
    <source>
        <strain evidence="6 7">SIR-1</strain>
    </source>
</reference>
<dbReference type="Gene3D" id="3.40.50.150">
    <property type="entry name" value="Vaccinia Virus protein VP39"/>
    <property type="match status" value="1"/>
</dbReference>
<dbReference type="Gene3D" id="2.40.50.140">
    <property type="entry name" value="Nucleic acid-binding proteins"/>
    <property type="match status" value="1"/>
</dbReference>
<dbReference type="SUPFAM" id="SSF50249">
    <property type="entry name" value="Nucleic acid-binding proteins"/>
    <property type="match status" value="1"/>
</dbReference>
<keyword evidence="1 4" id="KW-0489">Methyltransferase</keyword>
<feature type="active site" description="Nucleophile" evidence="4">
    <location>
        <position position="437"/>
    </location>
</feature>
<dbReference type="PROSITE" id="PS51687">
    <property type="entry name" value="SAM_MT_RNA_M5U"/>
    <property type="match status" value="1"/>
</dbReference>
<evidence type="ECO:0000313" key="6">
    <source>
        <dbReference type="EMBL" id="EDM80215.1"/>
    </source>
</evidence>
<dbReference type="Proteomes" id="UP000005801">
    <property type="component" value="Unassembled WGS sequence"/>
</dbReference>
<protein>
    <submittedName>
        <fullName evidence="6">RNA methyltransferase</fullName>
    </submittedName>
</protein>
<feature type="region of interest" description="Disordered" evidence="5">
    <location>
        <begin position="76"/>
        <end position="108"/>
    </location>
</feature>
<keyword evidence="2 4" id="KW-0808">Transferase</keyword>
<name>A6G1F1_9BACT</name>